<dbReference type="GO" id="GO:0003690">
    <property type="term" value="F:double-stranded DNA binding"/>
    <property type="evidence" value="ECO:0007669"/>
    <property type="project" value="TreeGrafter"/>
</dbReference>
<feature type="domain" description="RecA family profile 1" evidence="4">
    <location>
        <begin position="107"/>
        <end position="286"/>
    </location>
</feature>
<dbReference type="GO" id="GO:0005524">
    <property type="term" value="F:ATP binding"/>
    <property type="evidence" value="ECO:0007669"/>
    <property type="project" value="UniProtKB-KW"/>
</dbReference>
<protein>
    <recommendedName>
        <fullName evidence="4">RecA family profile 1 domain-containing protein</fullName>
    </recommendedName>
</protein>
<feature type="compositionally biased region" description="Low complexity" evidence="3">
    <location>
        <begin position="328"/>
        <end position="347"/>
    </location>
</feature>
<dbReference type="PANTHER" id="PTHR22942:SF66">
    <property type="entry name" value="RE19845P"/>
    <property type="match status" value="1"/>
</dbReference>
<dbReference type="SMART" id="SM00382">
    <property type="entry name" value="AAA"/>
    <property type="match status" value="1"/>
</dbReference>
<dbReference type="GO" id="GO:0042148">
    <property type="term" value="P:DNA strand invasion"/>
    <property type="evidence" value="ECO:0007669"/>
    <property type="project" value="TreeGrafter"/>
</dbReference>
<evidence type="ECO:0000256" key="2">
    <source>
        <dbReference type="ARBA" id="ARBA00022840"/>
    </source>
</evidence>
<dbReference type="PROSITE" id="PS50162">
    <property type="entry name" value="RECA_2"/>
    <property type="match status" value="1"/>
</dbReference>
<proteinExistence type="predicted"/>
<dbReference type="GO" id="GO:0061982">
    <property type="term" value="P:meiosis I cell cycle process"/>
    <property type="evidence" value="ECO:0007669"/>
    <property type="project" value="UniProtKB-ARBA"/>
</dbReference>
<keyword evidence="1" id="KW-0547">Nucleotide-binding</keyword>
<dbReference type="GO" id="GO:0000730">
    <property type="term" value="P:DNA recombinase assembly"/>
    <property type="evidence" value="ECO:0007669"/>
    <property type="project" value="TreeGrafter"/>
</dbReference>
<reference evidence="6" key="1">
    <citation type="journal article" date="2015" name="Genome Announc.">
        <title>Draft genome sequence of Talaromyces cellulolyticus strain Y-94, a source of lignocellulosic biomass-degrading enzymes.</title>
        <authorList>
            <person name="Fujii T."/>
            <person name="Koike H."/>
            <person name="Sawayama S."/>
            <person name="Yano S."/>
            <person name="Inoue H."/>
        </authorList>
    </citation>
    <scope>NUCLEOTIDE SEQUENCE [LARGE SCALE GENOMIC DNA]</scope>
    <source>
        <strain evidence="6">Y-94</strain>
    </source>
</reference>
<gene>
    <name evidence="5" type="ORF">TCE0_044f17419</name>
</gene>
<dbReference type="GO" id="GO:0000150">
    <property type="term" value="F:DNA strand exchange activity"/>
    <property type="evidence" value="ECO:0007669"/>
    <property type="project" value="TreeGrafter"/>
</dbReference>
<sequence length="455" mass="49354">MDLLTILPTFNTKPYTHILPPLERRHITTVDLITLDYLEIAKRAHVPPADVRRLCADVVVGLHGDLGYHSSSVGVSTNDGKYNNGNGNEGGEVVAPEDGRRRLDLSRWSTISTLDPALDELLGGGIPTGYLTEITGESGSGKTQFLLNLLLAAQLPCPRGLGRKAIYISTEAPLSTPRLSQILQSHPYLSNLPVSEKPSLANVLSITAIDLETQDHILNYQLPVAIQRYNVGLVVIDSIAANYRAEHASNSMQGLSARSGELAKLGHMLRNLAVREDVAIVVANQVSDRFDGIVDAAAPHGRFPRSSQTPLLNRHTKLAMMEANDHTPSSSPAPLPSSSIPSSPSPSQQFPADDDANFDGAYIIGHPVRNETLSLSHQQKFFTGWGDEADVVVVGSNESQKTPALGFVWSTQIACRIALKKEEEIDISRTRGFDTIIAPASIINTHPLSERERQN</sequence>
<dbReference type="InterPro" id="IPR013632">
    <property type="entry name" value="Rad51_C"/>
</dbReference>
<evidence type="ECO:0000259" key="4">
    <source>
        <dbReference type="PROSITE" id="PS50162"/>
    </source>
</evidence>
<feature type="region of interest" description="Disordered" evidence="3">
    <location>
        <begin position="324"/>
        <end position="356"/>
    </location>
</feature>
<dbReference type="AlphaFoldDB" id="A0A478ECI3"/>
<dbReference type="Proteomes" id="UP000053095">
    <property type="component" value="Unassembled WGS sequence"/>
</dbReference>
<dbReference type="EMBL" id="DF933840">
    <property type="protein sequence ID" value="GAM42977.1"/>
    <property type="molecule type" value="Genomic_DNA"/>
</dbReference>
<accession>A0A478ECI3</accession>
<dbReference type="Gene3D" id="3.40.50.300">
    <property type="entry name" value="P-loop containing nucleotide triphosphate hydrolases"/>
    <property type="match status" value="1"/>
</dbReference>
<dbReference type="GO" id="GO:0006312">
    <property type="term" value="P:mitotic recombination"/>
    <property type="evidence" value="ECO:0007669"/>
    <property type="project" value="TreeGrafter"/>
</dbReference>
<dbReference type="PANTHER" id="PTHR22942">
    <property type="entry name" value="RECA/RAD51/RADA DNA STRAND-PAIRING FAMILY MEMBER"/>
    <property type="match status" value="1"/>
</dbReference>
<dbReference type="InterPro" id="IPR003593">
    <property type="entry name" value="AAA+_ATPase"/>
</dbReference>
<dbReference type="Pfam" id="PF08423">
    <property type="entry name" value="Rad51"/>
    <property type="match status" value="1"/>
</dbReference>
<keyword evidence="6" id="KW-1185">Reference proteome</keyword>
<dbReference type="InterPro" id="IPR027417">
    <property type="entry name" value="P-loop_NTPase"/>
</dbReference>
<evidence type="ECO:0000313" key="6">
    <source>
        <dbReference type="Proteomes" id="UP000053095"/>
    </source>
</evidence>
<evidence type="ECO:0000313" key="5">
    <source>
        <dbReference type="EMBL" id="GAM42977.1"/>
    </source>
</evidence>
<dbReference type="InterPro" id="IPR020588">
    <property type="entry name" value="RecA_ATP-bd"/>
</dbReference>
<dbReference type="GO" id="GO:0140664">
    <property type="term" value="F:ATP-dependent DNA damage sensor activity"/>
    <property type="evidence" value="ECO:0007669"/>
    <property type="project" value="InterPro"/>
</dbReference>
<organism evidence="5 6">
    <name type="scientific">Talaromyces pinophilus</name>
    <name type="common">Penicillium pinophilum</name>
    <dbReference type="NCBI Taxonomy" id="128442"/>
    <lineage>
        <taxon>Eukaryota</taxon>
        <taxon>Fungi</taxon>
        <taxon>Dikarya</taxon>
        <taxon>Ascomycota</taxon>
        <taxon>Pezizomycotina</taxon>
        <taxon>Eurotiomycetes</taxon>
        <taxon>Eurotiomycetidae</taxon>
        <taxon>Eurotiales</taxon>
        <taxon>Trichocomaceae</taxon>
        <taxon>Talaromyces</taxon>
        <taxon>Talaromyces sect. Talaromyces</taxon>
    </lineage>
</organism>
<evidence type="ECO:0000256" key="3">
    <source>
        <dbReference type="SAM" id="MobiDB-lite"/>
    </source>
</evidence>
<evidence type="ECO:0000256" key="1">
    <source>
        <dbReference type="ARBA" id="ARBA00022741"/>
    </source>
</evidence>
<dbReference type="GO" id="GO:0003697">
    <property type="term" value="F:single-stranded DNA binding"/>
    <property type="evidence" value="ECO:0007669"/>
    <property type="project" value="TreeGrafter"/>
</dbReference>
<name>A0A478ECI3_TALPI</name>
<dbReference type="SUPFAM" id="SSF52540">
    <property type="entry name" value="P-loop containing nucleoside triphosphate hydrolases"/>
    <property type="match status" value="1"/>
</dbReference>
<keyword evidence="2" id="KW-0067">ATP-binding</keyword>